<reference evidence="2 3" key="1">
    <citation type="journal article" date="2018" name="Nat. Ecol. Evol.">
        <title>Pezizomycetes genomes reveal the molecular basis of ectomycorrhizal truffle lifestyle.</title>
        <authorList>
            <person name="Murat C."/>
            <person name="Payen T."/>
            <person name="Noel B."/>
            <person name="Kuo A."/>
            <person name="Morin E."/>
            <person name="Chen J."/>
            <person name="Kohler A."/>
            <person name="Krizsan K."/>
            <person name="Balestrini R."/>
            <person name="Da Silva C."/>
            <person name="Montanini B."/>
            <person name="Hainaut M."/>
            <person name="Levati E."/>
            <person name="Barry K.W."/>
            <person name="Belfiori B."/>
            <person name="Cichocki N."/>
            <person name="Clum A."/>
            <person name="Dockter R.B."/>
            <person name="Fauchery L."/>
            <person name="Guy J."/>
            <person name="Iotti M."/>
            <person name="Le Tacon F."/>
            <person name="Lindquist E.A."/>
            <person name="Lipzen A."/>
            <person name="Malagnac F."/>
            <person name="Mello A."/>
            <person name="Molinier V."/>
            <person name="Miyauchi S."/>
            <person name="Poulain J."/>
            <person name="Riccioni C."/>
            <person name="Rubini A."/>
            <person name="Sitrit Y."/>
            <person name="Splivallo R."/>
            <person name="Traeger S."/>
            <person name="Wang M."/>
            <person name="Zifcakova L."/>
            <person name="Wipf D."/>
            <person name="Zambonelli A."/>
            <person name="Paolocci F."/>
            <person name="Nowrousian M."/>
            <person name="Ottonello S."/>
            <person name="Baldrian P."/>
            <person name="Spatafora J.W."/>
            <person name="Henrissat B."/>
            <person name="Nagy L.G."/>
            <person name="Aury J.M."/>
            <person name="Wincker P."/>
            <person name="Grigoriev I.V."/>
            <person name="Bonfante P."/>
            <person name="Martin F.M."/>
        </authorList>
    </citation>
    <scope>NUCLEOTIDE SEQUENCE [LARGE SCALE GENOMIC DNA]</scope>
    <source>
        <strain evidence="2 3">RN42</strain>
    </source>
</reference>
<dbReference type="STRING" id="1160509.A0A3N4HJY0"/>
<evidence type="ECO:0000313" key="3">
    <source>
        <dbReference type="Proteomes" id="UP000275078"/>
    </source>
</evidence>
<keyword evidence="3" id="KW-1185">Reference proteome</keyword>
<organism evidence="2 3">
    <name type="scientific">Ascobolus immersus RN42</name>
    <dbReference type="NCBI Taxonomy" id="1160509"/>
    <lineage>
        <taxon>Eukaryota</taxon>
        <taxon>Fungi</taxon>
        <taxon>Dikarya</taxon>
        <taxon>Ascomycota</taxon>
        <taxon>Pezizomycotina</taxon>
        <taxon>Pezizomycetes</taxon>
        <taxon>Pezizales</taxon>
        <taxon>Ascobolaceae</taxon>
        <taxon>Ascobolus</taxon>
    </lineage>
</organism>
<name>A0A3N4HJY0_ASCIM</name>
<accession>A0A3N4HJY0</accession>
<dbReference type="AlphaFoldDB" id="A0A3N4HJY0"/>
<dbReference type="EMBL" id="ML119797">
    <property type="protein sequence ID" value="RPA74193.1"/>
    <property type="molecule type" value="Genomic_DNA"/>
</dbReference>
<proteinExistence type="predicted"/>
<feature type="compositionally biased region" description="Basic residues" evidence="1">
    <location>
        <begin position="78"/>
        <end position="87"/>
    </location>
</feature>
<feature type="region of interest" description="Disordered" evidence="1">
    <location>
        <begin position="1"/>
        <end position="99"/>
    </location>
</feature>
<sequence length="359" mass="39950">MANFFIRKKASGTRKAASTTTTAPAARNATSSPKKAPATSKAASTPTEPTPERRKTTKPSEPTPKRRKTTKPTEPTPKRRKTTKPKKPKPEPAPLPAPFRKLPTHIHLQIFTSLSSAFDAVAYWEIVDKLHPTLITHDLYDQYFLHLEEELLLDGFRFLNSATLIFGKVFRAEGYGRLVSSLTALDSHPKALLSDKRGCIKLLSEAATASRPKADRYCVAKKEARVKLSNYLETYRRDGSTTDAAARAPHDGICVDRKILGRKQDIYVKVSKFLFSPVSRSWAFGTSFLAYVLRATVLASFLGGLPKPGDGVDEMIYDDEYSAIATRCLLECETMMEFSDLFERAVLYFVRIKGKKGGP</sequence>
<feature type="compositionally biased region" description="Low complexity" evidence="1">
    <location>
        <begin position="13"/>
        <end position="47"/>
    </location>
</feature>
<evidence type="ECO:0000313" key="2">
    <source>
        <dbReference type="EMBL" id="RPA74193.1"/>
    </source>
</evidence>
<evidence type="ECO:0000256" key="1">
    <source>
        <dbReference type="SAM" id="MobiDB-lite"/>
    </source>
</evidence>
<dbReference type="Proteomes" id="UP000275078">
    <property type="component" value="Unassembled WGS sequence"/>
</dbReference>
<gene>
    <name evidence="2" type="ORF">BJ508DRAFT_313092</name>
</gene>
<protein>
    <submittedName>
        <fullName evidence="2">Uncharacterized protein</fullName>
    </submittedName>
</protein>
<feature type="compositionally biased region" description="Basic residues" evidence="1">
    <location>
        <begin position="1"/>
        <end position="12"/>
    </location>
</feature>